<protein>
    <submittedName>
        <fullName evidence="1">Uncharacterized protein</fullName>
    </submittedName>
</protein>
<dbReference type="RefSeq" id="YP_009001216.1">
    <property type="nucleotide sequence ID" value="NC_023423.1"/>
</dbReference>
<dbReference type="Proteomes" id="UP000202176">
    <property type="component" value="Segment"/>
</dbReference>
<keyword evidence="2" id="KW-1185">Reference proteome</keyword>
<name>W5S580_9VIRU</name>
<organism evidence="1 2">
    <name type="scientific">Pithovirus sibericum</name>
    <dbReference type="NCBI Taxonomy" id="1450746"/>
    <lineage>
        <taxon>Viruses</taxon>
        <taxon>Pithoviruses</taxon>
        <taxon>Orthopithovirinae</taxon>
        <taxon>Alphapithovirus</taxon>
        <taxon>Alphapithovirus sibericum</taxon>
    </lineage>
</organism>
<evidence type="ECO:0000313" key="1">
    <source>
        <dbReference type="EMBL" id="AHH01881.1"/>
    </source>
</evidence>
<dbReference type="GeneID" id="18266342"/>
<reference evidence="1 2" key="1">
    <citation type="journal article" date="2014" name="Proc. Natl. Acad. Sci. U.S.A.">
        <title>Thirty-thousand-year-old distant relative of giant icosahedral DNA viruses with a pandoravirus morphology.</title>
        <authorList>
            <person name="Legendre M."/>
            <person name="Bartoli J."/>
            <person name="Shmakova L."/>
            <person name="Jeudy S."/>
            <person name="Labadie K."/>
            <person name="Adrait A."/>
            <person name="Lescot M."/>
            <person name="Poirot O."/>
            <person name="Bertaux L."/>
            <person name="Bruley C."/>
            <person name="Coute Y."/>
            <person name="Rivkina E."/>
            <person name="Abergel C."/>
            <person name="Claverie J.M."/>
        </authorList>
    </citation>
    <scope>NUCLEOTIDE SEQUENCE [LARGE SCALE GENOMIC DNA]</scope>
    <source>
        <strain evidence="1">P1084-T</strain>
    </source>
</reference>
<gene>
    <name evidence="1" type="ORF">pv_314</name>
</gene>
<evidence type="ECO:0000313" key="2">
    <source>
        <dbReference type="Proteomes" id="UP000202176"/>
    </source>
</evidence>
<accession>W5S580</accession>
<dbReference type="KEGG" id="vg:18266342"/>
<proteinExistence type="predicted"/>
<sequence>MSNKGDGSSVDDYQPLTQWGKDLIDSYPSLDFEQQFPIQLKKPELVMIKSEELRSLLSRIVIVPFEGHHCEDEE</sequence>
<dbReference type="EMBL" id="KF740664">
    <property type="protein sequence ID" value="AHH01881.1"/>
    <property type="molecule type" value="Genomic_DNA"/>
</dbReference>